<proteinExistence type="predicted"/>
<gene>
    <name evidence="2" type="ORF">B0T21DRAFT_131623</name>
</gene>
<evidence type="ECO:0000256" key="1">
    <source>
        <dbReference type="SAM" id="MobiDB-lite"/>
    </source>
</evidence>
<feature type="compositionally biased region" description="Basic and acidic residues" evidence="1">
    <location>
        <begin position="388"/>
        <end position="399"/>
    </location>
</feature>
<keyword evidence="3" id="KW-1185">Reference proteome</keyword>
<evidence type="ECO:0000313" key="3">
    <source>
        <dbReference type="Proteomes" id="UP001172159"/>
    </source>
</evidence>
<dbReference type="AlphaFoldDB" id="A0AA40ENC9"/>
<comment type="caution">
    <text evidence="2">The sequence shown here is derived from an EMBL/GenBank/DDBJ whole genome shotgun (WGS) entry which is preliminary data.</text>
</comment>
<organism evidence="2 3">
    <name type="scientific">Apiosordaria backusii</name>
    <dbReference type="NCBI Taxonomy" id="314023"/>
    <lineage>
        <taxon>Eukaryota</taxon>
        <taxon>Fungi</taxon>
        <taxon>Dikarya</taxon>
        <taxon>Ascomycota</taxon>
        <taxon>Pezizomycotina</taxon>
        <taxon>Sordariomycetes</taxon>
        <taxon>Sordariomycetidae</taxon>
        <taxon>Sordariales</taxon>
        <taxon>Lasiosphaeriaceae</taxon>
        <taxon>Apiosordaria</taxon>
    </lineage>
</organism>
<feature type="region of interest" description="Disordered" evidence="1">
    <location>
        <begin position="388"/>
        <end position="447"/>
    </location>
</feature>
<accession>A0AA40ENC9</accession>
<name>A0AA40ENC9_9PEZI</name>
<protein>
    <submittedName>
        <fullName evidence="2">Uncharacterized protein</fullName>
    </submittedName>
</protein>
<dbReference type="EMBL" id="JAUKTV010000003">
    <property type="protein sequence ID" value="KAK0742494.1"/>
    <property type="molecule type" value="Genomic_DNA"/>
</dbReference>
<dbReference type="Proteomes" id="UP001172159">
    <property type="component" value="Unassembled WGS sequence"/>
</dbReference>
<reference evidence="2" key="1">
    <citation type="submission" date="2023-06" db="EMBL/GenBank/DDBJ databases">
        <title>Genome-scale phylogeny and comparative genomics of the fungal order Sordariales.</title>
        <authorList>
            <consortium name="Lawrence Berkeley National Laboratory"/>
            <person name="Hensen N."/>
            <person name="Bonometti L."/>
            <person name="Westerberg I."/>
            <person name="Brannstrom I.O."/>
            <person name="Guillou S."/>
            <person name="Cros-Aarteil S."/>
            <person name="Calhoun S."/>
            <person name="Haridas S."/>
            <person name="Kuo A."/>
            <person name="Mondo S."/>
            <person name="Pangilinan J."/>
            <person name="Riley R."/>
            <person name="Labutti K."/>
            <person name="Andreopoulos B."/>
            <person name="Lipzen A."/>
            <person name="Chen C."/>
            <person name="Yanf M."/>
            <person name="Daum C."/>
            <person name="Ng V."/>
            <person name="Clum A."/>
            <person name="Steindorff A."/>
            <person name="Ohm R."/>
            <person name="Martin F."/>
            <person name="Silar P."/>
            <person name="Natvig D."/>
            <person name="Lalanne C."/>
            <person name="Gautier V."/>
            <person name="Ament-Velasquez S.L."/>
            <person name="Kruys A."/>
            <person name="Hutchinson M.I."/>
            <person name="Powell A.J."/>
            <person name="Barry K."/>
            <person name="Miller A.N."/>
            <person name="Grigoriev I.V."/>
            <person name="Debuchy R."/>
            <person name="Gladieux P."/>
            <person name="Thoren M.H."/>
            <person name="Johannesson H."/>
        </authorList>
    </citation>
    <scope>NUCLEOTIDE SEQUENCE</scope>
    <source>
        <strain evidence="2">CBS 540.89</strain>
    </source>
</reference>
<sequence length="447" mass="51869">MKNLGIHLLTKVRHRIPPGMTLKIQSHRPPEPFGPDYNARKPRGAVPRWYPSGNRIRVALDFPPVSTRPVKKFKEHTLTITGDKNAYRFDPENYDGGPHVVTCYLDNKPSKEYIAKIYDGVDYPMREDPWCDERKYIECMDCMSRADCDYSIEAHAYKDLKGTAEGVLVPKFKGSWTFSLETGSSSEPRRWVRMILLKLVKGGTVQEMISRGALPDESKRLSVLRQTIEAHNKLWWNSRITVNKVFCISPKDVIIGKDWSIKLIGFRRAKLWRYTTYRAHPKDCDGHPEKPESPISRYWPSSREGENFFGEYGTWRDWIPKPWITDKKLAVEWLVNTFGDSPDYRQPGHEFFEGYGVRKSSPATRLLLEDLKRRLNINYENDTFDKEKDAAVEDKATVDKEEDTTDEEEDTTDEESDITDEEMDPDNEDNDDNGPPCKKQRFSSPEE</sequence>
<evidence type="ECO:0000313" key="2">
    <source>
        <dbReference type="EMBL" id="KAK0742494.1"/>
    </source>
</evidence>
<feature type="compositionally biased region" description="Acidic residues" evidence="1">
    <location>
        <begin position="400"/>
        <end position="432"/>
    </location>
</feature>